<name>A0A934VT50_9BACT</name>
<sequence length="552" mass="62121">MTVHRSRLLPVATLFASLLLSTFSHASSEGSRLYENMGDFTRPITTESTEAQTWFNQGMQLLYGFNHDEAIRSFHAAAEADPTAAMPWWGIAYAHGININDQAMTDQRSKAGREAADKALSLIQNTTPVEAALIRAVSERYEYPAPEDRSHLDQAYADAMERAYATHPNDADVAALFAESLMDMQAWDYWDNEGNPRHRILEIVAAIETALKLNPRHPGANHFYIHAVEASQDPDRAEKSADILRTLVPGSGHLVHMPGHIYVRIGRYSDAVDSNIQAVDVDRKYFKLAPPPTNYIIYYAHNLHFLAYSAMMSGRYNDAMTAARDLEREVPEEALKELAFLIEGIMPTTFHVMIRFGKWEEVLKEPAYPEYRLVSNAVRHYARSIANSALGRTKEARIEMAHFNEAMAAVPEDWHVFNNPIANVLPIAKSMIEGELLYREGKYDEAYAILRKGAEAEDQLVYDEPPGWMLPVRHALGALLMEQKRYAEAEEVYREDLKRNRGNGWGMLGLQNALLAQKKNSAESIRLSGQFAEAWKDADTLPSSSCFCAPVN</sequence>
<reference evidence="3" key="1">
    <citation type="submission" date="2021-01" db="EMBL/GenBank/DDBJ databases">
        <title>Modified the classification status of verrucomicrobia.</title>
        <authorList>
            <person name="Feng X."/>
        </authorList>
    </citation>
    <scope>NUCLEOTIDE SEQUENCE</scope>
    <source>
        <strain evidence="3">KCTC 13126</strain>
    </source>
</reference>
<dbReference type="InterPro" id="IPR011990">
    <property type="entry name" value="TPR-like_helical_dom_sf"/>
</dbReference>
<protein>
    <recommendedName>
        <fullName evidence="5">Tetratricopeptide repeat protein</fullName>
    </recommendedName>
</protein>
<dbReference type="RefSeq" id="WP_200357367.1">
    <property type="nucleotide sequence ID" value="NZ_JAENIL010000042.1"/>
</dbReference>
<organism evidence="3 4">
    <name type="scientific">Pelagicoccus mobilis</name>
    <dbReference type="NCBI Taxonomy" id="415221"/>
    <lineage>
        <taxon>Bacteria</taxon>
        <taxon>Pseudomonadati</taxon>
        <taxon>Verrucomicrobiota</taxon>
        <taxon>Opitutia</taxon>
        <taxon>Puniceicoccales</taxon>
        <taxon>Pelagicoccaceae</taxon>
        <taxon>Pelagicoccus</taxon>
    </lineage>
</organism>
<evidence type="ECO:0000256" key="2">
    <source>
        <dbReference type="SAM" id="SignalP"/>
    </source>
</evidence>
<dbReference type="PANTHER" id="PTHR45588">
    <property type="entry name" value="TPR DOMAIN-CONTAINING PROTEIN"/>
    <property type="match status" value="1"/>
</dbReference>
<dbReference type="PROSITE" id="PS50005">
    <property type="entry name" value="TPR"/>
    <property type="match status" value="1"/>
</dbReference>
<proteinExistence type="predicted"/>
<dbReference type="Proteomes" id="UP000617628">
    <property type="component" value="Unassembled WGS sequence"/>
</dbReference>
<evidence type="ECO:0000256" key="1">
    <source>
        <dbReference type="PROSITE-ProRule" id="PRU00339"/>
    </source>
</evidence>
<dbReference type="EMBL" id="JAENIL010000042">
    <property type="protein sequence ID" value="MBK1879154.1"/>
    <property type="molecule type" value="Genomic_DNA"/>
</dbReference>
<dbReference type="SMART" id="SM00028">
    <property type="entry name" value="TPR"/>
    <property type="match status" value="3"/>
</dbReference>
<dbReference type="InterPro" id="IPR019734">
    <property type="entry name" value="TPR_rpt"/>
</dbReference>
<evidence type="ECO:0000313" key="4">
    <source>
        <dbReference type="Proteomes" id="UP000617628"/>
    </source>
</evidence>
<feature type="signal peptide" evidence="2">
    <location>
        <begin position="1"/>
        <end position="26"/>
    </location>
</feature>
<dbReference type="PANTHER" id="PTHR45588:SF1">
    <property type="entry name" value="WW DOMAIN-CONTAINING PROTEIN"/>
    <property type="match status" value="1"/>
</dbReference>
<gene>
    <name evidence="3" type="ORF">JIN87_19875</name>
</gene>
<comment type="caution">
    <text evidence="3">The sequence shown here is derived from an EMBL/GenBank/DDBJ whole genome shotgun (WGS) entry which is preliminary data.</text>
</comment>
<evidence type="ECO:0008006" key="5">
    <source>
        <dbReference type="Google" id="ProtNLM"/>
    </source>
</evidence>
<accession>A0A934VT50</accession>
<evidence type="ECO:0000313" key="3">
    <source>
        <dbReference type="EMBL" id="MBK1879154.1"/>
    </source>
</evidence>
<dbReference type="SUPFAM" id="SSF48452">
    <property type="entry name" value="TPR-like"/>
    <property type="match status" value="2"/>
</dbReference>
<keyword evidence="4" id="KW-1185">Reference proteome</keyword>
<keyword evidence="2" id="KW-0732">Signal</keyword>
<dbReference type="AlphaFoldDB" id="A0A934VT50"/>
<keyword evidence="1" id="KW-0802">TPR repeat</keyword>
<dbReference type="Gene3D" id="1.25.40.10">
    <property type="entry name" value="Tetratricopeptide repeat domain"/>
    <property type="match status" value="2"/>
</dbReference>
<feature type="repeat" description="TPR" evidence="1">
    <location>
        <begin position="51"/>
        <end position="84"/>
    </location>
</feature>
<feature type="chain" id="PRO_5036838222" description="Tetratricopeptide repeat protein" evidence="2">
    <location>
        <begin position="27"/>
        <end position="552"/>
    </location>
</feature>